<evidence type="ECO:0000256" key="4">
    <source>
        <dbReference type="ARBA" id="ARBA00022692"/>
    </source>
</evidence>
<evidence type="ECO:0000256" key="9">
    <source>
        <dbReference type="SAM" id="SignalP"/>
    </source>
</evidence>
<dbReference type="Proteomes" id="UP000314986">
    <property type="component" value="Unassembled WGS sequence"/>
</dbReference>
<evidence type="ECO:0000313" key="11">
    <source>
        <dbReference type="Proteomes" id="UP000314986"/>
    </source>
</evidence>
<evidence type="ECO:0000256" key="6">
    <source>
        <dbReference type="ARBA" id="ARBA00023136"/>
    </source>
</evidence>
<dbReference type="PANTHER" id="PTHR34093:SF1">
    <property type="entry name" value="CHLORIDE CHANNEL CLIC-LIKE PROTEIN 1"/>
    <property type="match status" value="1"/>
</dbReference>
<dbReference type="KEGG" id="cmk:103174807"/>
<comment type="subcellular location">
    <subcellularLocation>
        <location evidence="1">Membrane</location>
        <topology evidence="1">Multi-pass membrane protein</topology>
    </subcellularLocation>
</comment>
<reference evidence="10" key="5">
    <citation type="submission" date="2025-09" db="UniProtKB">
        <authorList>
            <consortium name="Ensembl"/>
        </authorList>
    </citation>
    <scope>IDENTIFICATION</scope>
</reference>
<gene>
    <name evidence="10" type="primary">clcc1</name>
</gene>
<dbReference type="InterPro" id="IPR009231">
    <property type="entry name" value="Chloride_chnl_CLIC-like"/>
</dbReference>
<feature type="region of interest" description="Disordered" evidence="7">
    <location>
        <begin position="500"/>
        <end position="653"/>
    </location>
</feature>
<dbReference type="GeneID" id="103174807"/>
<organism evidence="10 11">
    <name type="scientific">Callorhinchus milii</name>
    <name type="common">Ghost shark</name>
    <dbReference type="NCBI Taxonomy" id="7868"/>
    <lineage>
        <taxon>Eukaryota</taxon>
        <taxon>Metazoa</taxon>
        <taxon>Chordata</taxon>
        <taxon>Craniata</taxon>
        <taxon>Vertebrata</taxon>
        <taxon>Chondrichthyes</taxon>
        <taxon>Holocephali</taxon>
        <taxon>Chimaeriformes</taxon>
        <taxon>Callorhinchidae</taxon>
        <taxon>Callorhinchus</taxon>
    </lineage>
</organism>
<dbReference type="PANTHER" id="PTHR34093">
    <property type="entry name" value="CHLORIDE CHANNEL CLIC-LIKE PROTEIN 1"/>
    <property type="match status" value="1"/>
</dbReference>
<protein>
    <recommendedName>
        <fullName evidence="3">Chloride channel CLIC-like protein 1</fullName>
    </recommendedName>
</protein>
<dbReference type="GO" id="GO:0016020">
    <property type="term" value="C:membrane"/>
    <property type="evidence" value="ECO:0007669"/>
    <property type="project" value="UniProtKB-SubCell"/>
</dbReference>
<dbReference type="Ensembl" id="ENSCMIT00000023012.1">
    <property type="protein sequence ID" value="ENSCMIP00000022624.1"/>
    <property type="gene ID" value="ENSCMIG00000010176.1"/>
</dbReference>
<feature type="compositionally biased region" description="Polar residues" evidence="7">
    <location>
        <begin position="641"/>
        <end position="653"/>
    </location>
</feature>
<reference evidence="11" key="3">
    <citation type="journal article" date="2014" name="Nature">
        <title>Elephant shark genome provides unique insights into gnathostome evolution.</title>
        <authorList>
            <consortium name="International Elephant Shark Genome Sequencing Consortium"/>
            <person name="Venkatesh B."/>
            <person name="Lee A.P."/>
            <person name="Ravi V."/>
            <person name="Maurya A.K."/>
            <person name="Lian M.M."/>
            <person name="Swann J.B."/>
            <person name="Ohta Y."/>
            <person name="Flajnik M.F."/>
            <person name="Sutoh Y."/>
            <person name="Kasahara M."/>
            <person name="Hoon S."/>
            <person name="Gangu V."/>
            <person name="Roy S.W."/>
            <person name="Irimia M."/>
            <person name="Korzh V."/>
            <person name="Kondrychyn I."/>
            <person name="Lim Z.W."/>
            <person name="Tay B.H."/>
            <person name="Tohari S."/>
            <person name="Kong K.W."/>
            <person name="Ho S."/>
            <person name="Lorente-Galdos B."/>
            <person name="Quilez J."/>
            <person name="Marques-Bonet T."/>
            <person name="Raney B.J."/>
            <person name="Ingham P.W."/>
            <person name="Tay A."/>
            <person name="Hillier L.W."/>
            <person name="Minx P."/>
            <person name="Boehm T."/>
            <person name="Wilson R.K."/>
            <person name="Brenner S."/>
            <person name="Warren W.C."/>
        </authorList>
    </citation>
    <scope>NUCLEOTIDE SEQUENCE [LARGE SCALE GENOMIC DNA]</scope>
</reference>
<evidence type="ECO:0000313" key="10">
    <source>
        <dbReference type="Ensembl" id="ENSCMIP00000022624.1"/>
    </source>
</evidence>
<keyword evidence="11" id="KW-1185">Reference proteome</keyword>
<dbReference type="GO" id="GO:0005783">
    <property type="term" value="C:endoplasmic reticulum"/>
    <property type="evidence" value="ECO:0007669"/>
    <property type="project" value="TreeGrafter"/>
</dbReference>
<dbReference type="OMA" id="CERQLDN"/>
<comment type="similarity">
    <text evidence="2">Belongs to the chloride channel MCLC family.</text>
</comment>
<dbReference type="Pfam" id="PF05934">
    <property type="entry name" value="MCLC"/>
    <property type="match status" value="1"/>
</dbReference>
<dbReference type="CTD" id="23155"/>
<dbReference type="RefSeq" id="XP_042190888.1">
    <property type="nucleotide sequence ID" value="XM_042334954.1"/>
</dbReference>
<feature type="transmembrane region" description="Helical" evidence="8">
    <location>
        <begin position="200"/>
        <end position="222"/>
    </location>
</feature>
<feature type="region of interest" description="Disordered" evidence="7">
    <location>
        <begin position="42"/>
        <end position="63"/>
    </location>
</feature>
<evidence type="ECO:0000256" key="2">
    <source>
        <dbReference type="ARBA" id="ARBA00005944"/>
    </source>
</evidence>
<accession>A0A4W3HYN0</accession>
<reference evidence="10" key="4">
    <citation type="submission" date="2025-08" db="UniProtKB">
        <authorList>
            <consortium name="Ensembl"/>
        </authorList>
    </citation>
    <scope>IDENTIFICATION</scope>
</reference>
<evidence type="ECO:0000256" key="1">
    <source>
        <dbReference type="ARBA" id="ARBA00004141"/>
    </source>
</evidence>
<dbReference type="OrthoDB" id="10037397at2759"/>
<feature type="transmembrane region" description="Helical" evidence="8">
    <location>
        <begin position="228"/>
        <end position="247"/>
    </location>
</feature>
<dbReference type="AlphaFoldDB" id="A0A4W3HYN0"/>
<reference evidence="11" key="1">
    <citation type="journal article" date="2006" name="Science">
        <title>Ancient noncoding elements conserved in the human genome.</title>
        <authorList>
            <person name="Venkatesh B."/>
            <person name="Kirkness E.F."/>
            <person name="Loh Y.H."/>
            <person name="Halpern A.L."/>
            <person name="Lee A.P."/>
            <person name="Johnson J."/>
            <person name="Dandona N."/>
            <person name="Viswanathan L.D."/>
            <person name="Tay A."/>
            <person name="Venter J.C."/>
            <person name="Strausberg R.L."/>
            <person name="Brenner S."/>
        </authorList>
    </citation>
    <scope>NUCLEOTIDE SEQUENCE [LARGE SCALE GENOMIC DNA]</scope>
</reference>
<feature type="chain" id="PRO_5021440888" description="Chloride channel CLIC-like protein 1" evidence="9">
    <location>
        <begin position="17"/>
        <end position="653"/>
    </location>
</feature>
<dbReference type="FunCoup" id="A0A4W3HYN0">
    <property type="interactions" value="422"/>
</dbReference>
<name>A0A4W3HYN0_CALMI</name>
<evidence type="ECO:0000256" key="7">
    <source>
        <dbReference type="SAM" id="MobiDB-lite"/>
    </source>
</evidence>
<feature type="signal peptide" evidence="9">
    <location>
        <begin position="1"/>
        <end position="16"/>
    </location>
</feature>
<reference evidence="11" key="2">
    <citation type="journal article" date="2007" name="PLoS Biol.">
        <title>Survey sequencing and comparative analysis of the elephant shark (Callorhinchus milii) genome.</title>
        <authorList>
            <person name="Venkatesh B."/>
            <person name="Kirkness E.F."/>
            <person name="Loh Y.H."/>
            <person name="Halpern A.L."/>
            <person name="Lee A.P."/>
            <person name="Johnson J."/>
            <person name="Dandona N."/>
            <person name="Viswanathan L.D."/>
            <person name="Tay A."/>
            <person name="Venter J.C."/>
            <person name="Strausberg R.L."/>
            <person name="Brenner S."/>
        </authorList>
    </citation>
    <scope>NUCLEOTIDE SEQUENCE [LARGE SCALE GENOMIC DNA]</scope>
</reference>
<keyword evidence="9" id="KW-0732">Signal</keyword>
<sequence>MFVHWLIVGLLLTTNGLEDQDDEWIDPHDMLHYDAATGRMIKPQPTRSEQDSDTSTITPEDSVEIEGSDVPCAEFSCCNRQLEKLQNEKQTVEEFKKKSSADSMETSCNPVFKRYLNKLLLEVGKLRLPDDYNNELHYDADVFITKQDVAEIKKFLSNENWKAGAMDDALSKILINFKNHDPDIWKWRFEDTFGVDSMTVFLLSASFACVALIITTELWTIISPLTQLVRFFVLCFFVSVVWNWVYLYKIAFAQRHADIVKLEDDKSLCTGLQRMDWKGSLSQWFLRIWTIHEDPCEKYYEVLLVNPIFEVPPTKALALTLTSFFIEPFNHIGEPISRFLRDILKDLPWMLQIMVCLVLIVSIAAFCYSSGHAVVQYGLMRQFPGMGHQGQPPAPVMYHNVPYGANYAYQPGGGYVDYQAGGDAAHMPMLRRGGSQVHDPATFPRLNIPRDLDQQWVGHAYQHDRNVTYERVAMPDNGKSGDQLRRRKVADRFPPEVLEELGPSQRRTVYRAQPPARAAQYSTNDFFDGNCEEPEAGDLQTKPEAGVNNDNEAVSDQGKPEQKNTQEQTGQGPERFKTNDAPNAKISSSPSGGRAVDTQASNKGNMSGREPEIQVTALENIGMKESKNAESGTNLEHDVKTSIQETESETTAT</sequence>
<dbReference type="InParanoid" id="A0A4W3HYN0"/>
<evidence type="ECO:0000256" key="8">
    <source>
        <dbReference type="SAM" id="Phobius"/>
    </source>
</evidence>
<evidence type="ECO:0000256" key="5">
    <source>
        <dbReference type="ARBA" id="ARBA00022989"/>
    </source>
</evidence>
<dbReference type="GO" id="GO:0005254">
    <property type="term" value="F:chloride channel activity"/>
    <property type="evidence" value="ECO:0007669"/>
    <property type="project" value="TreeGrafter"/>
</dbReference>
<keyword evidence="5 8" id="KW-1133">Transmembrane helix</keyword>
<keyword evidence="6 8" id="KW-0472">Membrane</keyword>
<dbReference type="GeneTree" id="ENSGT00940000165672"/>
<proteinExistence type="inferred from homology"/>
<evidence type="ECO:0000256" key="3">
    <source>
        <dbReference type="ARBA" id="ARBA00015571"/>
    </source>
</evidence>
<keyword evidence="4 8" id="KW-0812">Transmembrane</keyword>
<feature type="transmembrane region" description="Helical" evidence="8">
    <location>
        <begin position="347"/>
        <end position="366"/>
    </location>
</feature>